<evidence type="ECO:0000256" key="1">
    <source>
        <dbReference type="SAM" id="MobiDB-lite"/>
    </source>
</evidence>
<comment type="caution">
    <text evidence="2">The sequence shown here is derived from an EMBL/GenBank/DDBJ whole genome shotgun (WGS) entry which is preliminary data.</text>
</comment>
<feature type="compositionally biased region" description="Basic and acidic residues" evidence="1">
    <location>
        <begin position="48"/>
        <end position="78"/>
    </location>
</feature>
<proteinExistence type="predicted"/>
<gene>
    <name evidence="2" type="ORF">NDU88_006193</name>
</gene>
<dbReference type="Proteomes" id="UP001066276">
    <property type="component" value="Chromosome 3_2"/>
</dbReference>
<protein>
    <submittedName>
        <fullName evidence="2">Uncharacterized protein</fullName>
    </submittedName>
</protein>
<dbReference type="EMBL" id="JANPWB010000006">
    <property type="protein sequence ID" value="KAJ1180982.1"/>
    <property type="molecule type" value="Genomic_DNA"/>
</dbReference>
<feature type="compositionally biased region" description="Polar residues" evidence="1">
    <location>
        <begin position="33"/>
        <end position="43"/>
    </location>
</feature>
<sequence length="123" mass="13078">MRLGTCNGSDRADPHTISTGAAATWVDLEVPQRSPNTIGSGLSPQEPGKPKDQVAELGERTSDGRRGVVKKATEDPPRRLVRTQGSGRPLGLSAPLECGARVEQGITAVPTRDEESRPREAEP</sequence>
<keyword evidence="3" id="KW-1185">Reference proteome</keyword>
<evidence type="ECO:0000313" key="3">
    <source>
        <dbReference type="Proteomes" id="UP001066276"/>
    </source>
</evidence>
<dbReference type="AlphaFoldDB" id="A0AAV7TWF8"/>
<feature type="compositionally biased region" description="Basic and acidic residues" evidence="1">
    <location>
        <begin position="111"/>
        <end position="123"/>
    </location>
</feature>
<organism evidence="2 3">
    <name type="scientific">Pleurodeles waltl</name>
    <name type="common">Iberian ribbed newt</name>
    <dbReference type="NCBI Taxonomy" id="8319"/>
    <lineage>
        <taxon>Eukaryota</taxon>
        <taxon>Metazoa</taxon>
        <taxon>Chordata</taxon>
        <taxon>Craniata</taxon>
        <taxon>Vertebrata</taxon>
        <taxon>Euteleostomi</taxon>
        <taxon>Amphibia</taxon>
        <taxon>Batrachia</taxon>
        <taxon>Caudata</taxon>
        <taxon>Salamandroidea</taxon>
        <taxon>Salamandridae</taxon>
        <taxon>Pleurodelinae</taxon>
        <taxon>Pleurodeles</taxon>
    </lineage>
</organism>
<evidence type="ECO:0000313" key="2">
    <source>
        <dbReference type="EMBL" id="KAJ1180982.1"/>
    </source>
</evidence>
<reference evidence="2" key="1">
    <citation type="journal article" date="2022" name="bioRxiv">
        <title>Sequencing and chromosome-scale assembly of the giantPleurodeles waltlgenome.</title>
        <authorList>
            <person name="Brown T."/>
            <person name="Elewa A."/>
            <person name="Iarovenko S."/>
            <person name="Subramanian E."/>
            <person name="Araus A.J."/>
            <person name="Petzold A."/>
            <person name="Susuki M."/>
            <person name="Suzuki K.-i.T."/>
            <person name="Hayashi T."/>
            <person name="Toyoda A."/>
            <person name="Oliveira C."/>
            <person name="Osipova E."/>
            <person name="Leigh N.D."/>
            <person name="Simon A."/>
            <person name="Yun M.H."/>
        </authorList>
    </citation>
    <scope>NUCLEOTIDE SEQUENCE</scope>
    <source>
        <strain evidence="2">20211129_DDA</strain>
        <tissue evidence="2">Liver</tissue>
    </source>
</reference>
<feature type="region of interest" description="Disordered" evidence="1">
    <location>
        <begin position="25"/>
        <end position="123"/>
    </location>
</feature>
<accession>A0AAV7TWF8</accession>
<name>A0AAV7TWF8_PLEWA</name>